<sequence length="137" mass="14940">MEPTTTDRPLRHAVRHYLEMVLAMCVGMIVLGGVGVGLAVLLGLPATYGAEIDALLMATTMAAGMAVWMRHRGHSWIPVAQMSGSMYVAFGILFVPLWMSLITPSDLMLWGHVLMLPAMAGAMLLRPGEYTRPHRHA</sequence>
<proteinExistence type="predicted"/>
<feature type="transmembrane region" description="Helical" evidence="1">
    <location>
        <begin position="21"/>
        <end position="42"/>
    </location>
</feature>
<evidence type="ECO:0000256" key="1">
    <source>
        <dbReference type="SAM" id="Phobius"/>
    </source>
</evidence>
<organism evidence="2 3">
    <name type="scientific">Pseudonocardia nematodicida</name>
    <dbReference type="NCBI Taxonomy" id="1206997"/>
    <lineage>
        <taxon>Bacteria</taxon>
        <taxon>Bacillati</taxon>
        <taxon>Actinomycetota</taxon>
        <taxon>Actinomycetes</taxon>
        <taxon>Pseudonocardiales</taxon>
        <taxon>Pseudonocardiaceae</taxon>
        <taxon>Pseudonocardia</taxon>
    </lineage>
</organism>
<dbReference type="RefSeq" id="WP_349300047.1">
    <property type="nucleotide sequence ID" value="NZ_JBEDNQ010000009.1"/>
</dbReference>
<evidence type="ECO:0000313" key="2">
    <source>
        <dbReference type="EMBL" id="MEQ3552977.1"/>
    </source>
</evidence>
<keyword evidence="1" id="KW-1133">Transmembrane helix</keyword>
<feature type="transmembrane region" description="Helical" evidence="1">
    <location>
        <begin position="107"/>
        <end position="125"/>
    </location>
</feature>
<keyword evidence="1" id="KW-0812">Transmembrane</keyword>
<gene>
    <name evidence="2" type="ORF">WIS52_21130</name>
</gene>
<feature type="transmembrane region" description="Helical" evidence="1">
    <location>
        <begin position="80"/>
        <end position="101"/>
    </location>
</feature>
<keyword evidence="1" id="KW-0472">Membrane</keyword>
<protein>
    <recommendedName>
        <fullName evidence="4">Flagellar biosynthetic protein FliP</fullName>
    </recommendedName>
</protein>
<dbReference type="EMBL" id="JBEDNQ010000009">
    <property type="protein sequence ID" value="MEQ3552977.1"/>
    <property type="molecule type" value="Genomic_DNA"/>
</dbReference>
<reference evidence="2 3" key="1">
    <citation type="submission" date="2024-03" db="EMBL/GenBank/DDBJ databases">
        <title>Draft genome sequence of Pseudonocardia nematodicida JCM 31783.</title>
        <authorList>
            <person name="Butdee W."/>
            <person name="Duangmal K."/>
        </authorList>
    </citation>
    <scope>NUCLEOTIDE SEQUENCE [LARGE SCALE GENOMIC DNA]</scope>
    <source>
        <strain evidence="2 3">JCM 31783</strain>
    </source>
</reference>
<dbReference type="Proteomes" id="UP001494902">
    <property type="component" value="Unassembled WGS sequence"/>
</dbReference>
<keyword evidence="3" id="KW-1185">Reference proteome</keyword>
<evidence type="ECO:0000313" key="3">
    <source>
        <dbReference type="Proteomes" id="UP001494902"/>
    </source>
</evidence>
<comment type="caution">
    <text evidence="2">The sequence shown here is derived from an EMBL/GenBank/DDBJ whole genome shotgun (WGS) entry which is preliminary data.</text>
</comment>
<name>A0ABV1KET0_9PSEU</name>
<feature type="transmembrane region" description="Helical" evidence="1">
    <location>
        <begin position="48"/>
        <end position="68"/>
    </location>
</feature>
<accession>A0ABV1KET0</accession>
<evidence type="ECO:0008006" key="4">
    <source>
        <dbReference type="Google" id="ProtNLM"/>
    </source>
</evidence>